<sequence>MDKLNKDQEAELNEWINTGEIDKFLVDKEPTERMDAKFYQMLEENRPLEKKQWSFTWLYKIALPMLLLVLTFYVGQQFGSSELEKIDQKDFATQLLSTENVGDKISLVSNTKIEENSDQKVIEALMFSLSNDESVNVRLACINTLYDYAYLPKVRTGLIQAISNQQSPVVLANLAEAINASGKKLSKEEFMELINKDLPPPIKKSIDDSLIKI</sequence>
<evidence type="ECO:0000313" key="2">
    <source>
        <dbReference type="EMBL" id="GLR17069.1"/>
    </source>
</evidence>
<evidence type="ECO:0000256" key="1">
    <source>
        <dbReference type="SAM" id="Phobius"/>
    </source>
</evidence>
<proteinExistence type="predicted"/>
<name>A0AA37WEV4_9BACT</name>
<dbReference type="EMBL" id="BSOH01000007">
    <property type="protein sequence ID" value="GLR17069.1"/>
    <property type="molecule type" value="Genomic_DNA"/>
</dbReference>
<organism evidence="2 3">
    <name type="scientific">Portibacter lacus</name>
    <dbReference type="NCBI Taxonomy" id="1099794"/>
    <lineage>
        <taxon>Bacteria</taxon>
        <taxon>Pseudomonadati</taxon>
        <taxon>Bacteroidota</taxon>
        <taxon>Saprospiria</taxon>
        <taxon>Saprospirales</taxon>
        <taxon>Haliscomenobacteraceae</taxon>
        <taxon>Portibacter</taxon>
    </lineage>
</organism>
<dbReference type="SUPFAM" id="SSF48371">
    <property type="entry name" value="ARM repeat"/>
    <property type="match status" value="1"/>
</dbReference>
<comment type="caution">
    <text evidence="2">The sequence shown here is derived from an EMBL/GenBank/DDBJ whole genome shotgun (WGS) entry which is preliminary data.</text>
</comment>
<keyword evidence="1" id="KW-1133">Transmembrane helix</keyword>
<reference evidence="2" key="1">
    <citation type="journal article" date="2014" name="Int. J. Syst. Evol. Microbiol.">
        <title>Complete genome sequence of Corynebacterium casei LMG S-19264T (=DSM 44701T), isolated from a smear-ripened cheese.</title>
        <authorList>
            <consortium name="US DOE Joint Genome Institute (JGI-PGF)"/>
            <person name="Walter F."/>
            <person name="Albersmeier A."/>
            <person name="Kalinowski J."/>
            <person name="Ruckert C."/>
        </authorList>
    </citation>
    <scope>NUCLEOTIDE SEQUENCE</scope>
    <source>
        <strain evidence="2">NBRC 108769</strain>
    </source>
</reference>
<dbReference type="Proteomes" id="UP001156666">
    <property type="component" value="Unassembled WGS sequence"/>
</dbReference>
<keyword evidence="1" id="KW-0472">Membrane</keyword>
<protein>
    <recommendedName>
        <fullName evidence="4">HEAT repeat domain-containing protein</fullName>
    </recommendedName>
</protein>
<dbReference type="AlphaFoldDB" id="A0AA37WEV4"/>
<gene>
    <name evidence="2" type="ORF">GCM10007940_16840</name>
</gene>
<evidence type="ECO:0008006" key="4">
    <source>
        <dbReference type="Google" id="ProtNLM"/>
    </source>
</evidence>
<keyword evidence="3" id="KW-1185">Reference proteome</keyword>
<evidence type="ECO:0000313" key="3">
    <source>
        <dbReference type="Proteomes" id="UP001156666"/>
    </source>
</evidence>
<dbReference type="RefSeq" id="WP_235290752.1">
    <property type="nucleotide sequence ID" value="NZ_BSOH01000007.1"/>
</dbReference>
<keyword evidence="1" id="KW-0812">Transmembrane</keyword>
<dbReference type="InterPro" id="IPR016024">
    <property type="entry name" value="ARM-type_fold"/>
</dbReference>
<accession>A0AA37WEV4</accession>
<reference evidence="2" key="2">
    <citation type="submission" date="2023-01" db="EMBL/GenBank/DDBJ databases">
        <title>Draft genome sequence of Portibacter lacus strain NBRC 108769.</title>
        <authorList>
            <person name="Sun Q."/>
            <person name="Mori K."/>
        </authorList>
    </citation>
    <scope>NUCLEOTIDE SEQUENCE</scope>
    <source>
        <strain evidence="2">NBRC 108769</strain>
    </source>
</reference>
<feature type="transmembrane region" description="Helical" evidence="1">
    <location>
        <begin position="57"/>
        <end position="75"/>
    </location>
</feature>